<dbReference type="OrthoDB" id="3439492at2759"/>
<name>A0A2V1CXZ1_9PLEO</name>
<dbReference type="Proteomes" id="UP000244855">
    <property type="component" value="Unassembled WGS sequence"/>
</dbReference>
<sequence length="85" mass="9748">MVNEKDIQLALDDLKSQEDINFTATAKKYNLDRTTLMRRFKGKTTSYQASRSVHQKLLTDAQEEVLLQHISDLSDRGMPPTPQIL</sequence>
<reference evidence="1 2" key="1">
    <citation type="journal article" date="2018" name="Sci. Rep.">
        <title>Comparative genomics provides insights into the lifestyle and reveals functional heterogeneity of dark septate endophytic fungi.</title>
        <authorList>
            <person name="Knapp D.G."/>
            <person name="Nemeth J.B."/>
            <person name="Barry K."/>
            <person name="Hainaut M."/>
            <person name="Henrissat B."/>
            <person name="Johnson J."/>
            <person name="Kuo A."/>
            <person name="Lim J.H.P."/>
            <person name="Lipzen A."/>
            <person name="Nolan M."/>
            <person name="Ohm R.A."/>
            <person name="Tamas L."/>
            <person name="Grigoriev I.V."/>
            <person name="Spatafora J.W."/>
            <person name="Nagy L.G."/>
            <person name="Kovacs G.M."/>
        </authorList>
    </citation>
    <scope>NUCLEOTIDE SEQUENCE [LARGE SCALE GENOMIC DNA]</scope>
    <source>
        <strain evidence="1 2">DSE2036</strain>
    </source>
</reference>
<feature type="non-terminal residue" evidence="1">
    <location>
        <position position="85"/>
    </location>
</feature>
<evidence type="ECO:0000313" key="2">
    <source>
        <dbReference type="Proteomes" id="UP000244855"/>
    </source>
</evidence>
<dbReference type="InterPro" id="IPR009057">
    <property type="entry name" value="Homeodomain-like_sf"/>
</dbReference>
<keyword evidence="2" id="KW-1185">Reference proteome</keyword>
<evidence type="ECO:0000313" key="1">
    <source>
        <dbReference type="EMBL" id="PVH90600.1"/>
    </source>
</evidence>
<evidence type="ECO:0008006" key="3">
    <source>
        <dbReference type="Google" id="ProtNLM"/>
    </source>
</evidence>
<proteinExistence type="predicted"/>
<protein>
    <recommendedName>
        <fullName evidence="3">HTH psq-type domain-containing protein</fullName>
    </recommendedName>
</protein>
<gene>
    <name evidence="1" type="ORF">DM02DRAFT_429773</name>
</gene>
<dbReference type="SUPFAM" id="SSF46689">
    <property type="entry name" value="Homeodomain-like"/>
    <property type="match status" value="1"/>
</dbReference>
<organism evidence="1 2">
    <name type="scientific">Periconia macrospinosa</name>
    <dbReference type="NCBI Taxonomy" id="97972"/>
    <lineage>
        <taxon>Eukaryota</taxon>
        <taxon>Fungi</taxon>
        <taxon>Dikarya</taxon>
        <taxon>Ascomycota</taxon>
        <taxon>Pezizomycotina</taxon>
        <taxon>Dothideomycetes</taxon>
        <taxon>Pleosporomycetidae</taxon>
        <taxon>Pleosporales</taxon>
        <taxon>Massarineae</taxon>
        <taxon>Periconiaceae</taxon>
        <taxon>Periconia</taxon>
    </lineage>
</organism>
<accession>A0A2V1CXZ1</accession>
<dbReference type="AlphaFoldDB" id="A0A2V1CXZ1"/>
<dbReference type="EMBL" id="KZ806200">
    <property type="protein sequence ID" value="PVH90600.1"/>
    <property type="molecule type" value="Genomic_DNA"/>
</dbReference>